<dbReference type="SUPFAM" id="SSF52058">
    <property type="entry name" value="L domain-like"/>
    <property type="match status" value="1"/>
</dbReference>
<dbReference type="PANTHER" id="PTHR15140:SF37">
    <property type="entry name" value="UBIQUITIN-LIKE DOMAIN-CONTAINING PROTEIN"/>
    <property type="match status" value="1"/>
</dbReference>
<dbReference type="EMBL" id="AUSU01002709">
    <property type="protein sequence ID" value="EPS68224.1"/>
    <property type="molecule type" value="Genomic_DNA"/>
</dbReference>
<proteinExistence type="predicted"/>
<comment type="caution">
    <text evidence="1">The sequence shown here is derived from an EMBL/GenBank/DDBJ whole genome shotgun (WGS) entry which is preliminary data.</text>
</comment>
<keyword evidence="2" id="KW-1185">Reference proteome</keyword>
<dbReference type="AlphaFoldDB" id="S8CM44"/>
<evidence type="ECO:0000313" key="2">
    <source>
        <dbReference type="Proteomes" id="UP000015453"/>
    </source>
</evidence>
<protein>
    <submittedName>
        <fullName evidence="1">Uncharacterized protein</fullName>
    </submittedName>
</protein>
<gene>
    <name evidence="1" type="ORF">M569_06547</name>
</gene>
<evidence type="ECO:0000313" key="1">
    <source>
        <dbReference type="EMBL" id="EPS68224.1"/>
    </source>
</evidence>
<reference evidence="1 2" key="1">
    <citation type="journal article" date="2013" name="BMC Genomics">
        <title>The miniature genome of a carnivorous plant Genlisea aurea contains a low number of genes and short non-coding sequences.</title>
        <authorList>
            <person name="Leushkin E.V."/>
            <person name="Sutormin R.A."/>
            <person name="Nabieva E.R."/>
            <person name="Penin A.A."/>
            <person name="Kondrashov A.S."/>
            <person name="Logacheva M.D."/>
        </authorList>
    </citation>
    <scope>NUCLEOTIDE SEQUENCE [LARGE SCALE GENOMIC DNA]</scope>
</reference>
<sequence length="100" mass="11561">MSGNKFTSLKTLVIRNTDLNIWEVDDDARMSFPLLESLVLEGAKNLEISIDFGYILSLRAIHLNGCGERARISSRKLMRWIGGRCELYFDGKLDFEWCRM</sequence>
<dbReference type="PANTHER" id="PTHR15140">
    <property type="entry name" value="TUBULIN-SPECIFIC CHAPERONE E"/>
    <property type="match status" value="1"/>
</dbReference>
<organism evidence="1 2">
    <name type="scientific">Genlisea aurea</name>
    <dbReference type="NCBI Taxonomy" id="192259"/>
    <lineage>
        <taxon>Eukaryota</taxon>
        <taxon>Viridiplantae</taxon>
        <taxon>Streptophyta</taxon>
        <taxon>Embryophyta</taxon>
        <taxon>Tracheophyta</taxon>
        <taxon>Spermatophyta</taxon>
        <taxon>Magnoliopsida</taxon>
        <taxon>eudicotyledons</taxon>
        <taxon>Gunneridae</taxon>
        <taxon>Pentapetalae</taxon>
        <taxon>asterids</taxon>
        <taxon>lamiids</taxon>
        <taxon>Lamiales</taxon>
        <taxon>Lentibulariaceae</taxon>
        <taxon>Genlisea</taxon>
    </lineage>
</organism>
<accession>S8CM44</accession>
<name>S8CM44_9LAMI</name>
<dbReference type="Proteomes" id="UP000015453">
    <property type="component" value="Unassembled WGS sequence"/>
</dbReference>